<gene>
    <name evidence="3" type="ORF">SAMN06296052_111146</name>
</gene>
<accession>A0A239GMK3</accession>
<feature type="chain" id="PRO_5012760252" description="MetA-pathway of phenol degradation" evidence="2">
    <location>
        <begin position="43"/>
        <end position="338"/>
    </location>
</feature>
<reference evidence="3" key="1">
    <citation type="submission" date="2017-06" db="EMBL/GenBank/DDBJ databases">
        <authorList>
            <person name="Kim H.J."/>
            <person name="Triplett B.A."/>
        </authorList>
    </citation>
    <scope>NUCLEOTIDE SEQUENCE [LARGE SCALE GENOMIC DNA]</scope>
    <source>
        <strain evidence="3">NKM1</strain>
    </source>
</reference>
<dbReference type="EMBL" id="FZOQ01000011">
    <property type="protein sequence ID" value="SNS70506.1"/>
    <property type="molecule type" value="Genomic_DNA"/>
</dbReference>
<keyword evidence="2" id="KW-0732">Signal</keyword>
<feature type="signal peptide" evidence="2">
    <location>
        <begin position="1"/>
        <end position="42"/>
    </location>
</feature>
<evidence type="ECO:0000313" key="3">
    <source>
        <dbReference type="EMBL" id="SNS70506.1"/>
    </source>
</evidence>
<evidence type="ECO:0000256" key="2">
    <source>
        <dbReference type="SAM" id="SignalP"/>
    </source>
</evidence>
<protein>
    <recommendedName>
        <fullName evidence="5">MetA-pathway of phenol degradation</fullName>
    </recommendedName>
</protein>
<evidence type="ECO:0000256" key="1">
    <source>
        <dbReference type="SAM" id="MobiDB-lite"/>
    </source>
</evidence>
<name>A0A239GMK3_9BACT</name>
<dbReference type="Proteomes" id="UP000198432">
    <property type="component" value="Unassembled WGS sequence"/>
</dbReference>
<evidence type="ECO:0000313" key="4">
    <source>
        <dbReference type="Proteomes" id="UP000198432"/>
    </source>
</evidence>
<keyword evidence="4" id="KW-1185">Reference proteome</keyword>
<sequence length="338" mass="36810">MCSSQCFRARLLHHSHMKHLTRFIPMLLLGFALLNSHIPATATALADTVAQEAPAKKDWWTIGAEVANNSSFFGRNTARRYPYAAATLTYLHRSGLWASATSYKLFDTAGYVDETDLSVGYSFKIRDLVEANISYAHFIFGENTPLVKAVTSNALSARGALDWGILYTGLTTSYIFGENHDVFAVLENSRFIPLNPLWDGKHVIGIDPKVSITAGTQHFYETHTTTTQNKDSVLPGSGTPGSGGPLSGTPIGGIFDPSGSGKDNSKPGSGNGGTTTTTTTEEVSRFNILNYELKLPVVIYLGNFELEPAYRYAIPVNQTEGDASEAQSFYSFNISYTF</sequence>
<dbReference type="AlphaFoldDB" id="A0A239GMK3"/>
<feature type="region of interest" description="Disordered" evidence="1">
    <location>
        <begin position="223"/>
        <end position="279"/>
    </location>
</feature>
<proteinExistence type="predicted"/>
<organism evidence="3 4">
    <name type="scientific">Pontibacter ummariensis</name>
    <dbReference type="NCBI Taxonomy" id="1610492"/>
    <lineage>
        <taxon>Bacteria</taxon>
        <taxon>Pseudomonadati</taxon>
        <taxon>Bacteroidota</taxon>
        <taxon>Cytophagia</taxon>
        <taxon>Cytophagales</taxon>
        <taxon>Hymenobacteraceae</taxon>
        <taxon>Pontibacter</taxon>
    </lineage>
</organism>
<evidence type="ECO:0008006" key="5">
    <source>
        <dbReference type="Google" id="ProtNLM"/>
    </source>
</evidence>